<gene>
    <name evidence="5" type="primary">argD</name>
    <name evidence="7" type="ORF">CXK94_13760</name>
</gene>
<name>A0A2N8T2X5_STUST</name>
<dbReference type="HAMAP" id="MF_01107">
    <property type="entry name" value="ArgD_aminotrans_3"/>
    <property type="match status" value="1"/>
</dbReference>
<keyword evidence="4 5" id="KW-0663">Pyridoxal phosphate</keyword>
<feature type="binding site" evidence="5">
    <location>
        <position position="131"/>
    </location>
    <ligand>
        <name>pyridoxal 5'-phosphate</name>
        <dbReference type="ChEBI" id="CHEBI:597326"/>
    </ligand>
</feature>
<dbReference type="GO" id="GO:0042802">
    <property type="term" value="F:identical protein binding"/>
    <property type="evidence" value="ECO:0007669"/>
    <property type="project" value="TreeGrafter"/>
</dbReference>
<comment type="cofactor">
    <cofactor evidence="5">
        <name>pyridoxal 5'-phosphate</name>
        <dbReference type="ChEBI" id="CHEBI:597326"/>
    </cofactor>
    <text evidence="5">Binds 1 pyridoxal phosphate per subunit.</text>
</comment>
<feature type="binding site" evidence="5">
    <location>
        <begin position="99"/>
        <end position="100"/>
    </location>
    <ligand>
        <name>pyridoxal 5'-phosphate</name>
        <dbReference type="ChEBI" id="CHEBI:597326"/>
    </ligand>
</feature>
<protein>
    <recommendedName>
        <fullName evidence="5">Acetylornithine aminotransferase</fullName>
        <shortName evidence="5">ACOAT</shortName>
        <ecNumber evidence="5">2.6.1.11</ecNumber>
    </recommendedName>
</protein>
<dbReference type="SUPFAM" id="SSF53383">
    <property type="entry name" value="PLP-dependent transferases"/>
    <property type="match status" value="1"/>
</dbReference>
<dbReference type="Proteomes" id="UP000236023">
    <property type="component" value="Unassembled WGS sequence"/>
</dbReference>
<keyword evidence="3 5" id="KW-0808">Transferase</keyword>
<feature type="region of interest" description="Disordered" evidence="6">
    <location>
        <begin position="399"/>
        <end position="426"/>
    </location>
</feature>
<keyword evidence="5" id="KW-0963">Cytoplasm</keyword>
<dbReference type="GO" id="GO:0003992">
    <property type="term" value="F:N2-acetyl-L-ornithine:2-oxoglutarate 5-aminotransferase activity"/>
    <property type="evidence" value="ECO:0007669"/>
    <property type="project" value="UniProtKB-UniRule"/>
</dbReference>
<dbReference type="InterPro" id="IPR015424">
    <property type="entry name" value="PyrdxlP-dep_Trfase"/>
</dbReference>
<dbReference type="FunFam" id="3.40.640.10:FF:000004">
    <property type="entry name" value="Acetylornithine aminotransferase"/>
    <property type="match status" value="1"/>
</dbReference>
<dbReference type="GO" id="GO:0005737">
    <property type="term" value="C:cytoplasm"/>
    <property type="evidence" value="ECO:0007669"/>
    <property type="project" value="UniProtKB-SubCell"/>
</dbReference>
<keyword evidence="5" id="KW-0055">Arginine biosynthesis</keyword>
<evidence type="ECO:0000256" key="5">
    <source>
        <dbReference type="HAMAP-Rule" id="MF_01107"/>
    </source>
</evidence>
<feature type="binding site" evidence="5">
    <location>
        <position position="134"/>
    </location>
    <ligand>
        <name>N(2)-acetyl-L-ornithine</name>
        <dbReference type="ChEBI" id="CHEBI:57805"/>
    </ligand>
</feature>
<comment type="subcellular location">
    <subcellularLocation>
        <location evidence="5">Cytoplasm</location>
    </subcellularLocation>
</comment>
<dbReference type="InterPro" id="IPR004636">
    <property type="entry name" value="AcOrn/SuccOrn_fam"/>
</dbReference>
<dbReference type="EMBL" id="POUT01000007">
    <property type="protein sequence ID" value="PNG09076.1"/>
    <property type="molecule type" value="Genomic_DNA"/>
</dbReference>
<dbReference type="PIRSF" id="PIRSF000521">
    <property type="entry name" value="Transaminase_4ab_Lys_Orn"/>
    <property type="match status" value="1"/>
</dbReference>
<proteinExistence type="inferred from homology"/>
<comment type="subunit">
    <text evidence="5">Homodimer.</text>
</comment>
<feature type="modified residue" description="N6-(pyridoxal phosphate)lysine" evidence="5">
    <location>
        <position position="247"/>
    </location>
</feature>
<evidence type="ECO:0000256" key="1">
    <source>
        <dbReference type="ARBA" id="ARBA00022576"/>
    </source>
</evidence>
<dbReference type="PANTHER" id="PTHR11986:SF79">
    <property type="entry name" value="ACETYLORNITHINE AMINOTRANSFERASE, MITOCHONDRIAL"/>
    <property type="match status" value="1"/>
</dbReference>
<comment type="catalytic activity">
    <reaction evidence="5">
        <text>N(2)-acetyl-L-ornithine + 2-oxoglutarate = N-acetyl-L-glutamate 5-semialdehyde + L-glutamate</text>
        <dbReference type="Rhea" id="RHEA:18049"/>
        <dbReference type="ChEBI" id="CHEBI:16810"/>
        <dbReference type="ChEBI" id="CHEBI:29123"/>
        <dbReference type="ChEBI" id="CHEBI:29985"/>
        <dbReference type="ChEBI" id="CHEBI:57805"/>
        <dbReference type="EC" id="2.6.1.11"/>
    </reaction>
</comment>
<organism evidence="7 8">
    <name type="scientific">Stutzerimonas stutzeri</name>
    <name type="common">Pseudomonas stutzeri</name>
    <dbReference type="NCBI Taxonomy" id="316"/>
    <lineage>
        <taxon>Bacteria</taxon>
        <taxon>Pseudomonadati</taxon>
        <taxon>Pseudomonadota</taxon>
        <taxon>Gammaproteobacteria</taxon>
        <taxon>Pseudomonadales</taxon>
        <taxon>Pseudomonadaceae</taxon>
        <taxon>Stutzerimonas</taxon>
    </lineage>
</organism>
<evidence type="ECO:0000313" key="8">
    <source>
        <dbReference type="Proteomes" id="UP000236023"/>
    </source>
</evidence>
<dbReference type="Pfam" id="PF00202">
    <property type="entry name" value="Aminotran_3"/>
    <property type="match status" value="1"/>
</dbReference>
<comment type="caution">
    <text evidence="7">The sequence shown here is derived from an EMBL/GenBank/DDBJ whole genome shotgun (WGS) entry which is preliminary data.</text>
</comment>
<dbReference type="EC" id="2.6.1.11" evidence="5"/>
<feature type="binding site" evidence="5">
    <location>
        <position position="275"/>
    </location>
    <ligand>
        <name>N(2)-acetyl-L-ornithine</name>
        <dbReference type="ChEBI" id="CHEBI:57805"/>
    </ligand>
</feature>
<dbReference type="NCBIfam" id="NF002325">
    <property type="entry name" value="PRK01278.1"/>
    <property type="match status" value="1"/>
</dbReference>
<evidence type="ECO:0000256" key="6">
    <source>
        <dbReference type="SAM" id="MobiDB-lite"/>
    </source>
</evidence>
<accession>A0A2N8T2X5</accession>
<evidence type="ECO:0000313" key="7">
    <source>
        <dbReference type="EMBL" id="PNG09076.1"/>
    </source>
</evidence>
<reference evidence="7 8" key="1">
    <citation type="submission" date="2018-01" db="EMBL/GenBank/DDBJ databases">
        <title>Denitrification phenotypes of diverse strains of Pseudomonas stutzeri.</title>
        <authorList>
            <person name="Milligan D.A."/>
            <person name="Bergaust L."/>
            <person name="Bakken L.R."/>
            <person name="Frostegard A."/>
        </authorList>
    </citation>
    <scope>NUCLEOTIDE SEQUENCE [LARGE SCALE GENOMIC DNA]</scope>
    <source>
        <strain evidence="7 8">24a75</strain>
    </source>
</reference>
<dbReference type="NCBIfam" id="TIGR00707">
    <property type="entry name" value="argD"/>
    <property type="match status" value="1"/>
</dbReference>
<dbReference type="InterPro" id="IPR015422">
    <property type="entry name" value="PyrdxlP-dep_Trfase_small"/>
</dbReference>
<comment type="miscellaneous">
    <text evidence="5">May also have succinyldiaminopimelate aminotransferase activity, thus carrying out the corresponding step in lysine biosynthesis.</text>
</comment>
<comment type="pathway">
    <text evidence="5">Amino-acid biosynthesis; L-arginine biosynthesis; N(2)-acetyl-L-ornithine from L-glutamate: step 4/4.</text>
</comment>
<dbReference type="InterPro" id="IPR049704">
    <property type="entry name" value="Aminotrans_3_PPA_site"/>
</dbReference>
<dbReference type="InterPro" id="IPR050103">
    <property type="entry name" value="Class-III_PLP-dep_AT"/>
</dbReference>
<evidence type="ECO:0000256" key="3">
    <source>
        <dbReference type="ARBA" id="ARBA00022679"/>
    </source>
</evidence>
<dbReference type="UniPathway" id="UPA00068">
    <property type="reaction ID" value="UER00109"/>
</dbReference>
<dbReference type="InterPro" id="IPR015421">
    <property type="entry name" value="PyrdxlP-dep_Trfase_major"/>
</dbReference>
<dbReference type="GO" id="GO:0030170">
    <property type="term" value="F:pyridoxal phosphate binding"/>
    <property type="evidence" value="ECO:0007669"/>
    <property type="project" value="InterPro"/>
</dbReference>
<sequence>MPPADAHLMQAYARQSVSFVRGCGARLWDDRGVEYLDAIAGVAVANLGHAHPEVAAAIAEQAGLLLHTSNLFGIAWQERLGQRLCELSGMQRAFFCNSGAEANETALKLARLHGNRRKVKQPQVLVMENSFHGRTIATLAATGNPAVQRGFEPLLPGFLRIPYDDIEAARRAAGSTPDIVAVLLESVQGEGGVRTPSAGYLEALRALCDRHDWLLIIDEVQAGMGRTGTWFGYQHAGVLPDVITLAKGLGNGFPVGACLARGSAAELFSPGHHGSTFGGNPLACRVGCTVLDIMARDRIPERAATLGRRLLAGLREALGGHPGIVSIRGLGLMVGIELDRCCTELVGRALEEQRLLISVTRERTIRLLPPLVCEEAQIEDIVARLALLLNAGARPADRIHQEPAGRRPGPTAIHQPPMGATCTNRR</sequence>
<dbReference type="InterPro" id="IPR005814">
    <property type="entry name" value="Aminotrans_3"/>
</dbReference>
<dbReference type="RefSeq" id="WP_102894765.1">
    <property type="nucleotide sequence ID" value="NZ_JAMOHU010000003.1"/>
</dbReference>
<dbReference type="AlphaFoldDB" id="A0A2N8T2X5"/>
<comment type="similarity">
    <text evidence="5">Belongs to the class-III pyridoxal-phosphate-dependent aminotransferase family. ArgD subfamily.</text>
</comment>
<dbReference type="PANTHER" id="PTHR11986">
    <property type="entry name" value="AMINOTRANSFERASE CLASS III"/>
    <property type="match status" value="1"/>
</dbReference>
<keyword evidence="2 5" id="KW-0028">Amino-acid biosynthesis</keyword>
<dbReference type="GO" id="GO:0006526">
    <property type="term" value="P:L-arginine biosynthetic process"/>
    <property type="evidence" value="ECO:0007669"/>
    <property type="project" value="UniProtKB-UniRule"/>
</dbReference>
<feature type="binding site" evidence="5">
    <location>
        <position position="276"/>
    </location>
    <ligand>
        <name>pyridoxal 5'-phosphate</name>
        <dbReference type="ChEBI" id="CHEBI:597326"/>
    </ligand>
</feature>
<dbReference type="CDD" id="cd00610">
    <property type="entry name" value="OAT_like"/>
    <property type="match status" value="1"/>
</dbReference>
<dbReference type="Gene3D" id="3.90.1150.10">
    <property type="entry name" value="Aspartate Aminotransferase, domain 1"/>
    <property type="match status" value="1"/>
</dbReference>
<evidence type="ECO:0000256" key="2">
    <source>
        <dbReference type="ARBA" id="ARBA00022605"/>
    </source>
</evidence>
<dbReference type="PROSITE" id="PS00600">
    <property type="entry name" value="AA_TRANSFER_CLASS_3"/>
    <property type="match status" value="1"/>
</dbReference>
<feature type="binding site" evidence="5">
    <location>
        <begin position="218"/>
        <end position="221"/>
    </location>
    <ligand>
        <name>pyridoxal 5'-phosphate</name>
        <dbReference type="ChEBI" id="CHEBI:597326"/>
    </ligand>
</feature>
<evidence type="ECO:0000256" key="4">
    <source>
        <dbReference type="ARBA" id="ARBA00022898"/>
    </source>
</evidence>
<dbReference type="Gene3D" id="3.40.640.10">
    <property type="entry name" value="Type I PLP-dependent aspartate aminotransferase-like (Major domain)"/>
    <property type="match status" value="1"/>
</dbReference>
<keyword evidence="1 5" id="KW-0032">Aminotransferase</keyword>